<evidence type="ECO:0000259" key="2">
    <source>
        <dbReference type="PROSITE" id="PS50190"/>
    </source>
</evidence>
<comment type="caution">
    <text evidence="3">The sequence shown here is derived from an EMBL/GenBank/DDBJ whole genome shotgun (WGS) entry which is preliminary data.</text>
</comment>
<accession>A0A5J4NHS6</accession>
<dbReference type="SUPFAM" id="SSF48425">
    <property type="entry name" value="Sec7 domain"/>
    <property type="match status" value="1"/>
</dbReference>
<feature type="compositionally biased region" description="Pro residues" evidence="1">
    <location>
        <begin position="301"/>
        <end position="310"/>
    </location>
</feature>
<feature type="region of interest" description="Disordered" evidence="1">
    <location>
        <begin position="265"/>
        <end position="284"/>
    </location>
</feature>
<feature type="compositionally biased region" description="Low complexity" evidence="1">
    <location>
        <begin position="313"/>
        <end position="332"/>
    </location>
</feature>
<gene>
    <name evidence="3" type="ORF">DEA37_0013762</name>
</gene>
<keyword evidence="4" id="KW-1185">Reference proteome</keyword>
<dbReference type="InterPro" id="IPR023394">
    <property type="entry name" value="Sec7_C_sf"/>
</dbReference>
<proteinExistence type="predicted"/>
<dbReference type="SMART" id="SM00222">
    <property type="entry name" value="Sec7"/>
    <property type="match status" value="1"/>
</dbReference>
<reference evidence="3 4" key="1">
    <citation type="journal article" date="2019" name="Gigascience">
        <title>Whole-genome sequence of the oriental lung fluke Paragonimus westermani.</title>
        <authorList>
            <person name="Oey H."/>
            <person name="Zakrzewski M."/>
            <person name="Narain K."/>
            <person name="Devi K.R."/>
            <person name="Agatsuma T."/>
            <person name="Nawaratna S."/>
            <person name="Gobert G.N."/>
            <person name="Jones M.K."/>
            <person name="Ragan M.A."/>
            <person name="McManus D.P."/>
            <person name="Krause L."/>
        </authorList>
    </citation>
    <scope>NUCLEOTIDE SEQUENCE [LARGE SCALE GENOMIC DNA]</scope>
    <source>
        <strain evidence="3 4">IND2009</strain>
    </source>
</reference>
<dbReference type="InterPro" id="IPR035999">
    <property type="entry name" value="Sec7_dom_sf"/>
</dbReference>
<dbReference type="InterPro" id="IPR000904">
    <property type="entry name" value="Sec7_dom"/>
</dbReference>
<dbReference type="GO" id="GO:0005085">
    <property type="term" value="F:guanyl-nucleotide exchange factor activity"/>
    <property type="evidence" value="ECO:0007669"/>
    <property type="project" value="InterPro"/>
</dbReference>
<feature type="compositionally biased region" description="Low complexity" evidence="1">
    <location>
        <begin position="271"/>
        <end position="284"/>
    </location>
</feature>
<feature type="region of interest" description="Disordered" evidence="1">
    <location>
        <begin position="858"/>
        <end position="879"/>
    </location>
</feature>
<dbReference type="EMBL" id="QNGE01002834">
    <property type="protein sequence ID" value="KAA3674911.1"/>
    <property type="molecule type" value="Genomic_DNA"/>
</dbReference>
<dbReference type="Gene3D" id="1.10.220.20">
    <property type="match status" value="1"/>
</dbReference>
<feature type="region of interest" description="Disordered" evidence="1">
    <location>
        <begin position="118"/>
        <end position="172"/>
    </location>
</feature>
<dbReference type="Proteomes" id="UP000324629">
    <property type="component" value="Unassembled WGS sequence"/>
</dbReference>
<organism evidence="3 4">
    <name type="scientific">Paragonimus westermani</name>
    <dbReference type="NCBI Taxonomy" id="34504"/>
    <lineage>
        <taxon>Eukaryota</taxon>
        <taxon>Metazoa</taxon>
        <taxon>Spiralia</taxon>
        <taxon>Lophotrochozoa</taxon>
        <taxon>Platyhelminthes</taxon>
        <taxon>Trematoda</taxon>
        <taxon>Digenea</taxon>
        <taxon>Plagiorchiida</taxon>
        <taxon>Troglotremata</taxon>
        <taxon>Troglotrematidae</taxon>
        <taxon>Paragonimus</taxon>
    </lineage>
</organism>
<evidence type="ECO:0000313" key="3">
    <source>
        <dbReference type="EMBL" id="KAA3674911.1"/>
    </source>
</evidence>
<protein>
    <submittedName>
        <fullName evidence="3">IQ motif and SEC7 domain-containing protein</fullName>
    </submittedName>
</protein>
<evidence type="ECO:0000256" key="1">
    <source>
        <dbReference type="SAM" id="MobiDB-lite"/>
    </source>
</evidence>
<dbReference type="PROSITE" id="PS50190">
    <property type="entry name" value="SEC7"/>
    <property type="match status" value="1"/>
</dbReference>
<sequence length="1000" mass="111645">MESQPTPRNGPCHNGWFIKLCDPSSLVCDALLESKTCSNTPCCALYCTASQTSLFSGTPTQSIFLPSSDKPRSRSEDNRCISKVGSCTCPTENDPLSSAVSSCCSRSNFCFGTGLSSPISTPSPVGSSIESTDGVPKNNPPKSPKSSNHLTNDRPVNSICDSSSASPPLPPPMRIINLDRLSMKDSSPGKVRTPLEFLSTDLTAPECPSIQCDPATMLQQCILLNTGKHGSVSEYILTKDLAERLRAESPNTPRLRPYNLLHTHETSARDSGLSSQSSNSTNLASTFRIDDRDSLGFSRCQPPPPVPPHAPHSRAAAAAKLAAQSSGAPAASGRTSPAVSSKDRVHGLTIRLSLNRRPRKAFPMTTVSVVESNFDEPPLDSERKSNSPIWKRKHTASHPVFGCQPEIPTTCHEAFDQPCNRRISFSNGISSNPVATTVCSQCDLAKRYFLCIDIAQINASPFDLSVLPEHRPPICQTCKLLIRRVGANLFNRDPMRCLSFLKRHDALDNDWSKSIADYILSTDGLSRSRIGAFLGLPPSPPVVPFEVMQLLFDTLDFRDLEVDEALRLAIHHFGLPVESQEIDRFLECLAVRYHASRWPDCVQTAPPVSVNHVLLLFYSILLLQTSLHNENAAKSSMGKQTVNQFVKNSQSFLFNEEDADCLSLSSTSVNSAVLDERRITFSHAKLSAIFRRIKAEPLRPGVDHTHVVDEISRALTFPDEVRVCKRNKLSTIMNVYSRLAKPHRRLVFHCVMIQWLLLTRQRFPLFLPLQFVRRPNHNVRVGLLRHVFLFNDVILLARYVRQGRLHSRTSLNRKRQHQRMRHELLSLLRGSDWLSPDYLNHLVHSYFPPFNRLLTDPKGRLSSETNTDTTASGYPGGHPSDPVTCLPVGSASESRWTLRRYEYGKLAGVRLIPLLGCVIKPFETEDFRFGMELWRNEALLIGDFASGERDLTRTESVRDCWRLVATLVAVTQADYENILRDLLVCLREVHWVDREQTKFN</sequence>
<feature type="domain" description="SEC7" evidence="2">
    <location>
        <begin position="486"/>
        <end position="696"/>
    </location>
</feature>
<evidence type="ECO:0000313" key="4">
    <source>
        <dbReference type="Proteomes" id="UP000324629"/>
    </source>
</evidence>
<feature type="compositionally biased region" description="Polar residues" evidence="1">
    <location>
        <begin position="862"/>
        <end position="872"/>
    </location>
</feature>
<dbReference type="Gene3D" id="1.10.1000.11">
    <property type="entry name" value="Arf Nucleotide-binding Site Opener,domain 2"/>
    <property type="match status" value="1"/>
</dbReference>
<dbReference type="AlphaFoldDB" id="A0A5J4NHS6"/>
<dbReference type="Pfam" id="PF01369">
    <property type="entry name" value="Sec7"/>
    <property type="match status" value="1"/>
</dbReference>
<name>A0A5J4NHS6_9TREM</name>
<dbReference type="PANTHER" id="PTHR10663">
    <property type="entry name" value="GUANYL-NUCLEOTIDE EXCHANGE FACTOR"/>
    <property type="match status" value="1"/>
</dbReference>
<dbReference type="GO" id="GO:0032012">
    <property type="term" value="P:regulation of ARF protein signal transduction"/>
    <property type="evidence" value="ECO:0007669"/>
    <property type="project" value="InterPro"/>
</dbReference>
<feature type="region of interest" description="Disordered" evidence="1">
    <location>
        <begin position="294"/>
        <end position="344"/>
    </location>
</feature>
<feature type="compositionally biased region" description="Polar residues" evidence="1">
    <location>
        <begin position="118"/>
        <end position="131"/>
    </location>
</feature>